<protein>
    <submittedName>
        <fullName evidence="2">Uncharacterized protein</fullName>
    </submittedName>
</protein>
<name>A0A7W7RBY8_KITKI</name>
<feature type="region of interest" description="Disordered" evidence="1">
    <location>
        <begin position="1"/>
        <end position="22"/>
    </location>
</feature>
<organism evidence="2 3">
    <name type="scientific">Kitasatospora kifunensis</name>
    <name type="common">Streptomyces kifunensis</name>
    <dbReference type="NCBI Taxonomy" id="58351"/>
    <lineage>
        <taxon>Bacteria</taxon>
        <taxon>Bacillati</taxon>
        <taxon>Actinomycetota</taxon>
        <taxon>Actinomycetes</taxon>
        <taxon>Kitasatosporales</taxon>
        <taxon>Streptomycetaceae</taxon>
        <taxon>Kitasatospora</taxon>
    </lineage>
</organism>
<dbReference type="Proteomes" id="UP000540506">
    <property type="component" value="Unassembled WGS sequence"/>
</dbReference>
<evidence type="ECO:0000256" key="1">
    <source>
        <dbReference type="SAM" id="MobiDB-lite"/>
    </source>
</evidence>
<evidence type="ECO:0000313" key="2">
    <source>
        <dbReference type="EMBL" id="MBB4928883.1"/>
    </source>
</evidence>
<evidence type="ECO:0000313" key="3">
    <source>
        <dbReference type="Proteomes" id="UP000540506"/>
    </source>
</evidence>
<reference evidence="2 3" key="1">
    <citation type="submission" date="2020-08" db="EMBL/GenBank/DDBJ databases">
        <title>Sequencing the genomes of 1000 actinobacteria strains.</title>
        <authorList>
            <person name="Klenk H.-P."/>
        </authorList>
    </citation>
    <scope>NUCLEOTIDE SEQUENCE [LARGE SCALE GENOMIC DNA]</scope>
    <source>
        <strain evidence="2 3">DSM 41654</strain>
    </source>
</reference>
<dbReference type="AlphaFoldDB" id="A0A7W7RBY8"/>
<keyword evidence="3" id="KW-1185">Reference proteome</keyword>
<comment type="caution">
    <text evidence="2">The sequence shown here is derived from an EMBL/GenBank/DDBJ whole genome shotgun (WGS) entry which is preliminary data.</text>
</comment>
<gene>
    <name evidence="2" type="ORF">FHR34_007980</name>
</gene>
<accession>A0A7W7RBY8</accession>
<feature type="compositionally biased region" description="Basic and acidic residues" evidence="1">
    <location>
        <begin position="1"/>
        <end position="10"/>
    </location>
</feature>
<proteinExistence type="predicted"/>
<dbReference type="EMBL" id="JACHJV010000003">
    <property type="protein sequence ID" value="MBB4928883.1"/>
    <property type="molecule type" value="Genomic_DNA"/>
</dbReference>
<sequence>MSITAHRDSDPDGLTVIRDTGRHADRPGFAGVRVCLGT</sequence>